<evidence type="ECO:0000313" key="1">
    <source>
        <dbReference type="EMBL" id="UMM44553.1"/>
    </source>
</evidence>
<dbReference type="EMBL" id="CP092625">
    <property type="protein sequence ID" value="UMM44553.1"/>
    <property type="molecule type" value="Genomic_DNA"/>
</dbReference>
<sequence length="88" mass="10114">MIPSITQVQEKIVELNWLAGSISKHMASQYRARQSKKSSGLRWKEGKIQDTYDPSTFQPDIRRPCIEGVQEKCLALFKHGESMFSQNN</sequence>
<proteinExistence type="predicted"/>
<accession>A0AAE9FJU9</accession>
<dbReference type="AlphaFoldDB" id="A0AAE9FJU9"/>
<organism evidence="1 2">
    <name type="scientific">Caenorhabditis briggsae</name>
    <dbReference type="NCBI Taxonomy" id="6238"/>
    <lineage>
        <taxon>Eukaryota</taxon>
        <taxon>Metazoa</taxon>
        <taxon>Ecdysozoa</taxon>
        <taxon>Nematoda</taxon>
        <taxon>Chromadorea</taxon>
        <taxon>Rhabditida</taxon>
        <taxon>Rhabditina</taxon>
        <taxon>Rhabditomorpha</taxon>
        <taxon>Rhabditoidea</taxon>
        <taxon>Rhabditidae</taxon>
        <taxon>Peloderinae</taxon>
        <taxon>Caenorhabditis</taxon>
    </lineage>
</organism>
<gene>
    <name evidence="1" type="ORF">L5515_019685</name>
</gene>
<protein>
    <submittedName>
        <fullName evidence="1">Uncharacterized protein</fullName>
    </submittedName>
</protein>
<keyword evidence="2" id="KW-1185">Reference proteome</keyword>
<name>A0AAE9FJU9_CAEBR</name>
<evidence type="ECO:0000313" key="2">
    <source>
        <dbReference type="Proteomes" id="UP000829354"/>
    </source>
</evidence>
<dbReference type="Proteomes" id="UP000829354">
    <property type="component" value="Chromosome X"/>
</dbReference>
<reference evidence="1 2" key="1">
    <citation type="submission" date="2022-04" db="EMBL/GenBank/DDBJ databases">
        <title>Chromosome-level reference genomes for two strains of Caenorhabditis briggsae: an improved platform for comparative genomics.</title>
        <authorList>
            <person name="Stevens L."/>
            <person name="Andersen E."/>
        </authorList>
    </citation>
    <scope>NUCLEOTIDE SEQUENCE [LARGE SCALE GENOMIC DNA]</scope>
    <source>
        <strain evidence="1">VX34</strain>
        <tissue evidence="1">Whole-organism</tissue>
    </source>
</reference>